<dbReference type="SUPFAM" id="SSF53098">
    <property type="entry name" value="Ribonuclease H-like"/>
    <property type="match status" value="1"/>
</dbReference>
<dbReference type="InterPro" id="IPR036397">
    <property type="entry name" value="RNaseH_sf"/>
</dbReference>
<keyword evidence="2" id="KW-1185">Reference proteome</keyword>
<gene>
    <name evidence="1" type="ORF">Bpfe_028015</name>
</gene>
<proteinExistence type="predicted"/>
<evidence type="ECO:0000313" key="1">
    <source>
        <dbReference type="EMBL" id="KAK0042564.1"/>
    </source>
</evidence>
<dbReference type="InterPro" id="IPR012337">
    <property type="entry name" value="RNaseH-like_sf"/>
</dbReference>
<sequence length="60" mass="7058">MLRRLVDGRPEEWDTYLNDALFAYREVPQASLGYSPYQVIFGSQPRGPLEVLKQNWTKEQ</sequence>
<comment type="caution">
    <text evidence="1">The sequence shown here is derived from an EMBL/GenBank/DDBJ whole genome shotgun (WGS) entry which is preliminary data.</text>
</comment>
<evidence type="ECO:0000313" key="2">
    <source>
        <dbReference type="Proteomes" id="UP001233172"/>
    </source>
</evidence>
<feature type="non-terminal residue" evidence="1">
    <location>
        <position position="60"/>
    </location>
</feature>
<dbReference type="EMBL" id="JASAOG010000238">
    <property type="protein sequence ID" value="KAK0042564.1"/>
    <property type="molecule type" value="Genomic_DNA"/>
</dbReference>
<accession>A0AAD8AVR7</accession>
<name>A0AAD8AVR7_BIOPF</name>
<reference evidence="1" key="2">
    <citation type="submission" date="2023-04" db="EMBL/GenBank/DDBJ databases">
        <authorList>
            <person name="Bu L."/>
            <person name="Lu L."/>
            <person name="Laidemitt M.R."/>
            <person name="Zhang S.M."/>
            <person name="Mutuku M."/>
            <person name="Mkoji G."/>
            <person name="Steinauer M."/>
            <person name="Loker E.S."/>
        </authorList>
    </citation>
    <scope>NUCLEOTIDE SEQUENCE</scope>
    <source>
        <strain evidence="1">KasaAsao</strain>
        <tissue evidence="1">Whole Snail</tissue>
    </source>
</reference>
<dbReference type="AlphaFoldDB" id="A0AAD8AVR7"/>
<dbReference type="GO" id="GO:0003676">
    <property type="term" value="F:nucleic acid binding"/>
    <property type="evidence" value="ECO:0007669"/>
    <property type="project" value="InterPro"/>
</dbReference>
<dbReference type="Proteomes" id="UP001233172">
    <property type="component" value="Unassembled WGS sequence"/>
</dbReference>
<organism evidence="1 2">
    <name type="scientific">Biomphalaria pfeifferi</name>
    <name type="common">Bloodfluke planorb</name>
    <name type="synonym">Freshwater snail</name>
    <dbReference type="NCBI Taxonomy" id="112525"/>
    <lineage>
        <taxon>Eukaryota</taxon>
        <taxon>Metazoa</taxon>
        <taxon>Spiralia</taxon>
        <taxon>Lophotrochozoa</taxon>
        <taxon>Mollusca</taxon>
        <taxon>Gastropoda</taxon>
        <taxon>Heterobranchia</taxon>
        <taxon>Euthyneura</taxon>
        <taxon>Panpulmonata</taxon>
        <taxon>Hygrophila</taxon>
        <taxon>Lymnaeoidea</taxon>
        <taxon>Planorbidae</taxon>
        <taxon>Biomphalaria</taxon>
    </lineage>
</organism>
<dbReference type="Gene3D" id="3.30.420.10">
    <property type="entry name" value="Ribonuclease H-like superfamily/Ribonuclease H"/>
    <property type="match status" value="1"/>
</dbReference>
<reference evidence="1" key="1">
    <citation type="journal article" date="2023" name="PLoS Negl. Trop. Dis.">
        <title>A genome sequence for Biomphalaria pfeifferi, the major vector snail for the human-infecting parasite Schistosoma mansoni.</title>
        <authorList>
            <person name="Bu L."/>
            <person name="Lu L."/>
            <person name="Laidemitt M.R."/>
            <person name="Zhang S.M."/>
            <person name="Mutuku M."/>
            <person name="Mkoji G."/>
            <person name="Steinauer M."/>
            <person name="Loker E.S."/>
        </authorList>
    </citation>
    <scope>NUCLEOTIDE SEQUENCE</scope>
    <source>
        <strain evidence="1">KasaAsao</strain>
    </source>
</reference>
<protein>
    <submittedName>
        <fullName evidence="1">Uncharacterized protein</fullName>
    </submittedName>
</protein>